<accession>A0ABP9YTP1</accession>
<reference evidence="1 2" key="1">
    <citation type="submission" date="2024-04" db="EMBL/GenBank/DDBJ databases">
        <title>genome sequences of Mucor flavus KT1a and Helicostylum pulchrum KT1b strains isolated from the surface of a dry-aged beef.</title>
        <authorList>
            <person name="Toyotome T."/>
            <person name="Hosono M."/>
            <person name="Torimaru M."/>
            <person name="Fukuda K."/>
            <person name="Mikami N."/>
        </authorList>
    </citation>
    <scope>NUCLEOTIDE SEQUENCE [LARGE SCALE GENOMIC DNA]</scope>
    <source>
        <strain evidence="1 2">KT1a</strain>
    </source>
</reference>
<keyword evidence="2" id="KW-1185">Reference proteome</keyword>
<name>A0ABP9YTP1_9FUNG</name>
<evidence type="ECO:0000313" key="2">
    <source>
        <dbReference type="Proteomes" id="UP001473302"/>
    </source>
</evidence>
<organism evidence="1 2">
    <name type="scientific">Mucor flavus</name>
    <dbReference type="NCBI Taxonomy" id="439312"/>
    <lineage>
        <taxon>Eukaryota</taxon>
        <taxon>Fungi</taxon>
        <taxon>Fungi incertae sedis</taxon>
        <taxon>Mucoromycota</taxon>
        <taxon>Mucoromycotina</taxon>
        <taxon>Mucoromycetes</taxon>
        <taxon>Mucorales</taxon>
        <taxon>Mucorineae</taxon>
        <taxon>Mucoraceae</taxon>
        <taxon>Mucor</taxon>
    </lineage>
</organism>
<protein>
    <submittedName>
        <fullName evidence="1">Uncharacterized protein</fullName>
    </submittedName>
</protein>
<comment type="caution">
    <text evidence="1">The sequence shown here is derived from an EMBL/GenBank/DDBJ whole genome shotgun (WGS) entry which is preliminary data.</text>
</comment>
<evidence type="ECO:0000313" key="1">
    <source>
        <dbReference type="EMBL" id="GAA5810205.1"/>
    </source>
</evidence>
<gene>
    <name evidence="1" type="ORF">MFLAVUS_003624</name>
</gene>
<dbReference type="Proteomes" id="UP001473302">
    <property type="component" value="Unassembled WGS sequence"/>
</dbReference>
<sequence>MRKAIVCDFYFLHTLRRERSMNESQMNQQTALAVSTMITHRQAACIFYGEPINEGNEKNCEKRVDDLIDIDICYLDNTPFEPFFVAKVKMEKFPNHYKSYPRTIDSVTNPNLLREGV</sequence>
<proteinExistence type="predicted"/>
<dbReference type="EMBL" id="BAABUK010000006">
    <property type="protein sequence ID" value="GAA5810205.1"/>
    <property type="molecule type" value="Genomic_DNA"/>
</dbReference>